<dbReference type="PANTHER" id="PTHR30183">
    <property type="entry name" value="MOLYBDENUM TRANSPORT SYSTEM PERMEASE PROTEIN MODB"/>
    <property type="match status" value="1"/>
</dbReference>
<keyword evidence="3 9" id="KW-0813">Transport</keyword>
<keyword evidence="5 10" id="KW-0500">Molybdenum</keyword>
<name>A0A414Q2A9_FUSMR</name>
<comment type="caution">
    <text evidence="10">Lacks conserved residue(s) required for the propagation of feature annotation.</text>
</comment>
<dbReference type="InterPro" id="IPR011867">
    <property type="entry name" value="ModB_ABC"/>
</dbReference>
<evidence type="ECO:0000256" key="6">
    <source>
        <dbReference type="ARBA" id="ARBA00022692"/>
    </source>
</evidence>
<keyword evidence="4 10" id="KW-1003">Cell membrane</keyword>
<dbReference type="NCBIfam" id="TIGR02141">
    <property type="entry name" value="modB_ABC"/>
    <property type="match status" value="1"/>
</dbReference>
<keyword evidence="8 9" id="KW-0472">Membrane</keyword>
<feature type="transmembrane region" description="Helical" evidence="9">
    <location>
        <begin position="198"/>
        <end position="218"/>
    </location>
</feature>
<comment type="caution">
    <text evidence="12">The sequence shown here is derived from an EMBL/GenBank/DDBJ whole genome shotgun (WGS) entry which is preliminary data.</text>
</comment>
<dbReference type="EMBL" id="QRHL01000001">
    <property type="protein sequence ID" value="RHF74928.1"/>
    <property type="molecule type" value="Genomic_DNA"/>
</dbReference>
<dbReference type="Pfam" id="PF00528">
    <property type="entry name" value="BPD_transp_1"/>
    <property type="match status" value="1"/>
</dbReference>
<feature type="transmembrane region" description="Helical" evidence="9">
    <location>
        <begin position="48"/>
        <end position="70"/>
    </location>
</feature>
<evidence type="ECO:0000256" key="3">
    <source>
        <dbReference type="ARBA" id="ARBA00022448"/>
    </source>
</evidence>
<evidence type="ECO:0000313" key="13">
    <source>
        <dbReference type="Proteomes" id="UP000284676"/>
    </source>
</evidence>
<dbReference type="SUPFAM" id="SSF161098">
    <property type="entry name" value="MetI-like"/>
    <property type="match status" value="1"/>
</dbReference>
<dbReference type="AlphaFoldDB" id="A0A414Q2A9"/>
<evidence type="ECO:0000256" key="7">
    <source>
        <dbReference type="ARBA" id="ARBA00022989"/>
    </source>
</evidence>
<accession>A0A414Q2A9</accession>
<dbReference type="PANTHER" id="PTHR30183:SF3">
    <property type="entry name" value="MOLYBDENUM TRANSPORT SYSTEM PERMEASE PROTEIN MODB"/>
    <property type="match status" value="1"/>
</dbReference>
<protein>
    <recommendedName>
        <fullName evidence="10">Molybdenum transport system permease</fullName>
    </recommendedName>
</protein>
<evidence type="ECO:0000256" key="9">
    <source>
        <dbReference type="RuleBase" id="RU363032"/>
    </source>
</evidence>
<dbReference type="Proteomes" id="UP000284676">
    <property type="component" value="Unassembled WGS sequence"/>
</dbReference>
<evidence type="ECO:0000256" key="1">
    <source>
        <dbReference type="ARBA" id="ARBA00004651"/>
    </source>
</evidence>
<reference evidence="12 13" key="1">
    <citation type="submission" date="2018-08" db="EMBL/GenBank/DDBJ databases">
        <title>A genome reference for cultivated species of the human gut microbiota.</title>
        <authorList>
            <person name="Zou Y."/>
            <person name="Xue W."/>
            <person name="Luo G."/>
        </authorList>
    </citation>
    <scope>NUCLEOTIDE SEQUENCE [LARGE SCALE GENOMIC DNA]</scope>
    <source>
        <strain evidence="12 13">AM25-1</strain>
    </source>
</reference>
<sequence>MMISLNLKIILLTLKIATISTILVTIVSVLLVWLLDRNNSKLKNIFEMLINLSLFISPSVLGYILILILGKRGVVGAILYKYFDISVIFSWWAGIITAFIVTLPLMYNSVKTGMASLNPVYFEAGREAGASELQILRLITLPLIKRNILAGMVLSFGRAMGEFGATLMLAGNIPGRTQTISMAIYSASESGDIKTANFFLAIILLISFIIMMIYNYLFKKERDNI</sequence>
<dbReference type="CDD" id="cd06261">
    <property type="entry name" value="TM_PBP2"/>
    <property type="match status" value="1"/>
</dbReference>
<keyword evidence="6 9" id="KW-0812">Transmembrane</keyword>
<evidence type="ECO:0000313" key="12">
    <source>
        <dbReference type="EMBL" id="RHF74928.1"/>
    </source>
</evidence>
<dbReference type="Gene3D" id="1.10.3720.10">
    <property type="entry name" value="MetI-like"/>
    <property type="match status" value="1"/>
</dbReference>
<feature type="domain" description="ABC transmembrane type-1" evidence="11">
    <location>
        <begin position="10"/>
        <end position="214"/>
    </location>
</feature>
<organism evidence="12 13">
    <name type="scientific">Fusobacterium mortiferum</name>
    <dbReference type="NCBI Taxonomy" id="850"/>
    <lineage>
        <taxon>Bacteria</taxon>
        <taxon>Fusobacteriati</taxon>
        <taxon>Fusobacteriota</taxon>
        <taxon>Fusobacteriia</taxon>
        <taxon>Fusobacteriales</taxon>
        <taxon>Fusobacteriaceae</taxon>
        <taxon>Fusobacterium</taxon>
    </lineage>
</organism>
<evidence type="ECO:0000256" key="5">
    <source>
        <dbReference type="ARBA" id="ARBA00022505"/>
    </source>
</evidence>
<comment type="subcellular location">
    <subcellularLocation>
        <location evidence="1 9">Cell membrane</location>
        <topology evidence="1 9">Multi-pass membrane protein</topology>
    </subcellularLocation>
</comment>
<feature type="transmembrane region" description="Helical" evidence="9">
    <location>
        <begin position="12"/>
        <end position="36"/>
    </location>
</feature>
<proteinExistence type="inferred from homology"/>
<evidence type="ECO:0000256" key="8">
    <source>
        <dbReference type="ARBA" id="ARBA00023136"/>
    </source>
</evidence>
<evidence type="ECO:0000256" key="2">
    <source>
        <dbReference type="ARBA" id="ARBA00007069"/>
    </source>
</evidence>
<evidence type="ECO:0000259" key="11">
    <source>
        <dbReference type="PROSITE" id="PS50928"/>
    </source>
</evidence>
<keyword evidence="7 9" id="KW-1133">Transmembrane helix</keyword>
<evidence type="ECO:0000256" key="4">
    <source>
        <dbReference type="ARBA" id="ARBA00022475"/>
    </source>
</evidence>
<feature type="transmembrane region" description="Helical" evidence="9">
    <location>
        <begin position="82"/>
        <end position="107"/>
    </location>
</feature>
<dbReference type="GO" id="GO:0005886">
    <property type="term" value="C:plasma membrane"/>
    <property type="evidence" value="ECO:0007669"/>
    <property type="project" value="UniProtKB-SubCell"/>
</dbReference>
<dbReference type="PROSITE" id="PS50928">
    <property type="entry name" value="ABC_TM1"/>
    <property type="match status" value="1"/>
</dbReference>
<comment type="function">
    <text evidence="10">Part of the binding-protein-dependent transport system for molybdenum; probably responsible for the translocation of the substrate across the membrane.</text>
</comment>
<dbReference type="GO" id="GO:0015098">
    <property type="term" value="F:molybdate ion transmembrane transporter activity"/>
    <property type="evidence" value="ECO:0007669"/>
    <property type="project" value="UniProtKB-UniRule"/>
</dbReference>
<comment type="similarity">
    <text evidence="2 10">Belongs to the binding-protein-dependent transport system permease family. CysTW subfamily.</text>
</comment>
<evidence type="ECO:0000256" key="10">
    <source>
        <dbReference type="RuleBase" id="RU365097"/>
    </source>
</evidence>
<dbReference type="InterPro" id="IPR000515">
    <property type="entry name" value="MetI-like"/>
</dbReference>
<dbReference type="InterPro" id="IPR035906">
    <property type="entry name" value="MetI-like_sf"/>
</dbReference>
<gene>
    <name evidence="12" type="primary">modB</name>
    <name evidence="12" type="ORF">DW663_00625</name>
</gene>